<evidence type="ECO:0000256" key="5">
    <source>
        <dbReference type="ARBA" id="ARBA00023002"/>
    </source>
</evidence>
<dbReference type="InterPro" id="IPR001128">
    <property type="entry name" value="Cyt_P450"/>
</dbReference>
<reference evidence="10" key="1">
    <citation type="submission" date="2022-12" db="EMBL/GenBank/DDBJ databases">
        <authorList>
            <person name="Petersen C."/>
        </authorList>
    </citation>
    <scope>NUCLEOTIDE SEQUENCE</scope>
    <source>
        <strain evidence="10">IBT 3081</strain>
    </source>
</reference>
<evidence type="ECO:0000256" key="4">
    <source>
        <dbReference type="ARBA" id="ARBA00022723"/>
    </source>
</evidence>
<dbReference type="Pfam" id="PF00067">
    <property type="entry name" value="p450"/>
    <property type="match status" value="1"/>
</dbReference>
<dbReference type="InterPro" id="IPR002401">
    <property type="entry name" value="Cyt_P450_E_grp-I"/>
</dbReference>
<evidence type="ECO:0000256" key="9">
    <source>
        <dbReference type="RuleBase" id="RU000461"/>
    </source>
</evidence>
<keyword evidence="5 9" id="KW-0560">Oxidoreductase</keyword>
<dbReference type="CDD" id="cd11058">
    <property type="entry name" value="CYP60B-like"/>
    <property type="match status" value="1"/>
</dbReference>
<dbReference type="PROSITE" id="PS00086">
    <property type="entry name" value="CYTOCHROME_P450"/>
    <property type="match status" value="1"/>
</dbReference>
<dbReference type="GO" id="GO:0005506">
    <property type="term" value="F:iron ion binding"/>
    <property type="evidence" value="ECO:0007669"/>
    <property type="project" value="InterPro"/>
</dbReference>
<accession>A0A9W9STZ2</accession>
<dbReference type="PANTHER" id="PTHR24305:SF210">
    <property type="entry name" value="CYTOCHROME P450 MONOOXYGENASE ASQL-RELATED"/>
    <property type="match status" value="1"/>
</dbReference>
<evidence type="ECO:0000256" key="3">
    <source>
        <dbReference type="ARBA" id="ARBA00022617"/>
    </source>
</evidence>
<dbReference type="GeneID" id="81458318"/>
<dbReference type="RefSeq" id="XP_056583270.1">
    <property type="nucleotide sequence ID" value="XM_056719135.1"/>
</dbReference>
<keyword evidence="7 9" id="KW-0503">Monooxygenase</keyword>
<dbReference type="GO" id="GO:0043386">
    <property type="term" value="P:mycotoxin biosynthetic process"/>
    <property type="evidence" value="ECO:0007669"/>
    <property type="project" value="UniProtKB-ARBA"/>
</dbReference>
<keyword evidence="11" id="KW-1185">Reference proteome</keyword>
<comment type="similarity">
    <text evidence="2 9">Belongs to the cytochrome P450 family.</text>
</comment>
<keyword evidence="6 8" id="KW-0408">Iron</keyword>
<dbReference type="GO" id="GO:0020037">
    <property type="term" value="F:heme binding"/>
    <property type="evidence" value="ECO:0007669"/>
    <property type="project" value="InterPro"/>
</dbReference>
<keyword evidence="4 8" id="KW-0479">Metal-binding</keyword>
<comment type="caution">
    <text evidence="10">The sequence shown here is derived from an EMBL/GenBank/DDBJ whole genome shotgun (WGS) entry which is preliminary data.</text>
</comment>
<evidence type="ECO:0000256" key="7">
    <source>
        <dbReference type="ARBA" id="ARBA00023033"/>
    </source>
</evidence>
<comment type="cofactor">
    <cofactor evidence="1 8">
        <name>heme</name>
        <dbReference type="ChEBI" id="CHEBI:30413"/>
    </cofactor>
</comment>
<evidence type="ECO:0000256" key="8">
    <source>
        <dbReference type="PIRSR" id="PIRSR602401-1"/>
    </source>
</evidence>
<dbReference type="PANTHER" id="PTHR24305">
    <property type="entry name" value="CYTOCHROME P450"/>
    <property type="match status" value="1"/>
</dbReference>
<evidence type="ECO:0000313" key="11">
    <source>
        <dbReference type="Proteomes" id="UP001147752"/>
    </source>
</evidence>
<dbReference type="EMBL" id="JAPZBT010000001">
    <property type="protein sequence ID" value="KAJ5383494.1"/>
    <property type="molecule type" value="Genomic_DNA"/>
</dbReference>
<dbReference type="GO" id="GO:0016705">
    <property type="term" value="F:oxidoreductase activity, acting on paired donors, with incorporation or reduction of molecular oxygen"/>
    <property type="evidence" value="ECO:0007669"/>
    <property type="project" value="InterPro"/>
</dbReference>
<dbReference type="OrthoDB" id="1470350at2759"/>
<dbReference type="InterPro" id="IPR050121">
    <property type="entry name" value="Cytochrome_P450_monoxygenase"/>
</dbReference>
<dbReference type="PRINTS" id="PR00385">
    <property type="entry name" value="P450"/>
</dbReference>
<organism evidence="10 11">
    <name type="scientific">Penicillium concentricum</name>
    <dbReference type="NCBI Taxonomy" id="293559"/>
    <lineage>
        <taxon>Eukaryota</taxon>
        <taxon>Fungi</taxon>
        <taxon>Dikarya</taxon>
        <taxon>Ascomycota</taxon>
        <taxon>Pezizomycotina</taxon>
        <taxon>Eurotiomycetes</taxon>
        <taxon>Eurotiomycetidae</taxon>
        <taxon>Eurotiales</taxon>
        <taxon>Aspergillaceae</taxon>
        <taxon>Penicillium</taxon>
    </lineage>
</organism>
<dbReference type="AlphaFoldDB" id="A0A9W9STZ2"/>
<dbReference type="InterPro" id="IPR017972">
    <property type="entry name" value="Cyt_P450_CS"/>
</dbReference>
<protein>
    <submittedName>
        <fullName evidence="10">Cytochrome protein</fullName>
    </submittedName>
</protein>
<proteinExistence type="inferred from homology"/>
<evidence type="ECO:0000256" key="2">
    <source>
        <dbReference type="ARBA" id="ARBA00010617"/>
    </source>
</evidence>
<name>A0A9W9STZ2_9EURO</name>
<dbReference type="GO" id="GO:0004497">
    <property type="term" value="F:monooxygenase activity"/>
    <property type="evidence" value="ECO:0007669"/>
    <property type="project" value="UniProtKB-KW"/>
</dbReference>
<dbReference type="InterPro" id="IPR036396">
    <property type="entry name" value="Cyt_P450_sf"/>
</dbReference>
<dbReference type="Proteomes" id="UP001147752">
    <property type="component" value="Unassembled WGS sequence"/>
</dbReference>
<dbReference type="PRINTS" id="PR00463">
    <property type="entry name" value="EP450I"/>
</dbReference>
<dbReference type="SUPFAM" id="SSF48264">
    <property type="entry name" value="Cytochrome P450"/>
    <property type="match status" value="1"/>
</dbReference>
<evidence type="ECO:0000313" key="10">
    <source>
        <dbReference type="EMBL" id="KAJ5383494.1"/>
    </source>
</evidence>
<sequence length="489" mass="55404">MPMLQLITLGVLIYAIWTVIYNRYVHSLSQYPGPFLASISRLPHASAYISGRLHTYAKSLHEQYGDVVRIAPDELSFRTEQAWKDIYGFSTNFPKDPRFFNVAKNGVSNIGVSPTDDIHRRQRRVLASAFSDTALKYQEHLLQGYVDTLIKKLHEEASARSTVDLVEWYTYTTFDFMAEYVYGESLSCLEDARYHPFVSMQFASVKAWTILSMSKYLPLLSYPIKAIALYLYRDLFRTRAANVTFTASKISQRMERGQDPSTPDYLSHVNSKQSLKAKMSEEEISANASFLMVAGSETTATSLSGCTFLILDSPDVHRKLVSEIRSRFQSSSEITFASVATLPYLDAVLQESLRMYPPAPLGMPRVVPEGGATIVGKFVPGKTAVSVPHYASYRSPTKFTQAHRFLPERWLMEEDEKYSGDDKDIIRPFSDGPRGCLGQSLAKAEMKLILVNILWRFDLHLSPECSQWADQKAFVVWAKKPLLTKLVIR</sequence>
<evidence type="ECO:0000256" key="6">
    <source>
        <dbReference type="ARBA" id="ARBA00023004"/>
    </source>
</evidence>
<keyword evidence="3 8" id="KW-0349">Heme</keyword>
<evidence type="ECO:0000256" key="1">
    <source>
        <dbReference type="ARBA" id="ARBA00001971"/>
    </source>
</evidence>
<feature type="binding site" description="axial binding residue" evidence="8">
    <location>
        <position position="436"/>
    </location>
    <ligand>
        <name>heme</name>
        <dbReference type="ChEBI" id="CHEBI:30413"/>
    </ligand>
    <ligandPart>
        <name>Fe</name>
        <dbReference type="ChEBI" id="CHEBI:18248"/>
    </ligandPart>
</feature>
<reference evidence="10" key="2">
    <citation type="journal article" date="2023" name="IMA Fungus">
        <title>Comparative genomic study of the Penicillium genus elucidates a diverse pangenome and 15 lateral gene transfer events.</title>
        <authorList>
            <person name="Petersen C."/>
            <person name="Sorensen T."/>
            <person name="Nielsen M.R."/>
            <person name="Sondergaard T.E."/>
            <person name="Sorensen J.L."/>
            <person name="Fitzpatrick D.A."/>
            <person name="Frisvad J.C."/>
            <person name="Nielsen K.L."/>
        </authorList>
    </citation>
    <scope>NUCLEOTIDE SEQUENCE</scope>
    <source>
        <strain evidence="10">IBT 3081</strain>
    </source>
</reference>
<gene>
    <name evidence="10" type="ORF">N7517_001405</name>
</gene>
<dbReference type="Gene3D" id="1.10.630.10">
    <property type="entry name" value="Cytochrome P450"/>
    <property type="match status" value="1"/>
</dbReference>